<gene>
    <name evidence="6" type="ORF">GCM10011613_06230</name>
</gene>
<keyword evidence="3" id="KW-0804">Transcription</keyword>
<dbReference type="Gene3D" id="1.10.357.10">
    <property type="entry name" value="Tetracycline Repressor, domain 2"/>
    <property type="match status" value="1"/>
</dbReference>
<dbReference type="SUPFAM" id="SSF46689">
    <property type="entry name" value="Homeodomain-like"/>
    <property type="match status" value="1"/>
</dbReference>
<feature type="DNA-binding region" description="H-T-H motif" evidence="4">
    <location>
        <begin position="35"/>
        <end position="54"/>
    </location>
</feature>
<dbReference type="SUPFAM" id="SSF48498">
    <property type="entry name" value="Tetracyclin repressor-like, C-terminal domain"/>
    <property type="match status" value="1"/>
</dbReference>
<name>A0ABQ3AT72_9GAMM</name>
<dbReference type="InterPro" id="IPR001647">
    <property type="entry name" value="HTH_TetR"/>
</dbReference>
<dbReference type="Pfam" id="PF00440">
    <property type="entry name" value="TetR_N"/>
    <property type="match status" value="1"/>
</dbReference>
<feature type="domain" description="HTH tetR-type" evidence="5">
    <location>
        <begin position="12"/>
        <end position="72"/>
    </location>
</feature>
<dbReference type="RefSeq" id="WP_229837591.1">
    <property type="nucleotide sequence ID" value="NZ_BMYZ01000001.1"/>
</dbReference>
<organism evidence="6 7">
    <name type="scientific">Cellvibrio zantedeschiae</name>
    <dbReference type="NCBI Taxonomy" id="1237077"/>
    <lineage>
        <taxon>Bacteria</taxon>
        <taxon>Pseudomonadati</taxon>
        <taxon>Pseudomonadota</taxon>
        <taxon>Gammaproteobacteria</taxon>
        <taxon>Cellvibrionales</taxon>
        <taxon>Cellvibrionaceae</taxon>
        <taxon>Cellvibrio</taxon>
    </lineage>
</organism>
<evidence type="ECO:0000256" key="3">
    <source>
        <dbReference type="ARBA" id="ARBA00023163"/>
    </source>
</evidence>
<dbReference type="EMBL" id="BMYZ01000001">
    <property type="protein sequence ID" value="GGY65136.1"/>
    <property type="molecule type" value="Genomic_DNA"/>
</dbReference>
<evidence type="ECO:0000256" key="4">
    <source>
        <dbReference type="PROSITE-ProRule" id="PRU00335"/>
    </source>
</evidence>
<evidence type="ECO:0000259" key="5">
    <source>
        <dbReference type="PROSITE" id="PS50977"/>
    </source>
</evidence>
<dbReference type="Proteomes" id="UP000619761">
    <property type="component" value="Unassembled WGS sequence"/>
</dbReference>
<dbReference type="InterPro" id="IPR036271">
    <property type="entry name" value="Tet_transcr_reg_TetR-rel_C_sf"/>
</dbReference>
<evidence type="ECO:0000256" key="1">
    <source>
        <dbReference type="ARBA" id="ARBA00023015"/>
    </source>
</evidence>
<comment type="caution">
    <text evidence="6">The sequence shown here is derived from an EMBL/GenBank/DDBJ whole genome shotgun (WGS) entry which is preliminary data.</text>
</comment>
<dbReference type="PANTHER" id="PTHR47506:SF6">
    <property type="entry name" value="HTH-TYPE TRANSCRIPTIONAL REPRESSOR NEMR"/>
    <property type="match status" value="1"/>
</dbReference>
<dbReference type="InterPro" id="IPR009057">
    <property type="entry name" value="Homeodomain-like_sf"/>
</dbReference>
<evidence type="ECO:0000256" key="2">
    <source>
        <dbReference type="ARBA" id="ARBA00023125"/>
    </source>
</evidence>
<keyword evidence="2 4" id="KW-0238">DNA-binding</keyword>
<evidence type="ECO:0000313" key="6">
    <source>
        <dbReference type="EMBL" id="GGY65136.1"/>
    </source>
</evidence>
<keyword evidence="1" id="KW-0805">Transcription regulation</keyword>
<dbReference type="Pfam" id="PF16925">
    <property type="entry name" value="TetR_C_13"/>
    <property type="match status" value="1"/>
</dbReference>
<evidence type="ECO:0000313" key="7">
    <source>
        <dbReference type="Proteomes" id="UP000619761"/>
    </source>
</evidence>
<dbReference type="PRINTS" id="PR00455">
    <property type="entry name" value="HTHTETR"/>
</dbReference>
<protein>
    <submittedName>
        <fullName evidence="6">TetR family transcriptional regulator</fullName>
    </submittedName>
</protein>
<dbReference type="PANTHER" id="PTHR47506">
    <property type="entry name" value="TRANSCRIPTIONAL REGULATORY PROTEIN"/>
    <property type="match status" value="1"/>
</dbReference>
<sequence>MHPDHYQFMGPETTRSRILQAAHEEIYEHGFQGLRIDAVLKRTGLAKGALYHYFPTKFALGYAVVDEVILGYFHFNWGTLLDSSHDPLLAMKGFFKRKCDDIESGECPNGCPLTNLVQEMSVIDEGFHQRLKAVMMNIVGVVSLALQQGQADGIVRKDIDPQRISAFLLSSYQGIMGTAKCMQSMDLAKDLFGSLCDYVDTLRCK</sequence>
<proteinExistence type="predicted"/>
<dbReference type="PROSITE" id="PS50977">
    <property type="entry name" value="HTH_TETR_2"/>
    <property type="match status" value="1"/>
</dbReference>
<accession>A0ABQ3AT72</accession>
<keyword evidence="7" id="KW-1185">Reference proteome</keyword>
<reference evidence="7" key="1">
    <citation type="journal article" date="2019" name="Int. J. Syst. Evol. Microbiol.">
        <title>The Global Catalogue of Microorganisms (GCM) 10K type strain sequencing project: providing services to taxonomists for standard genome sequencing and annotation.</title>
        <authorList>
            <consortium name="The Broad Institute Genomics Platform"/>
            <consortium name="The Broad Institute Genome Sequencing Center for Infectious Disease"/>
            <person name="Wu L."/>
            <person name="Ma J."/>
        </authorList>
    </citation>
    <scope>NUCLEOTIDE SEQUENCE [LARGE SCALE GENOMIC DNA]</scope>
    <source>
        <strain evidence="7">KCTC 32239</strain>
    </source>
</reference>
<dbReference type="InterPro" id="IPR011075">
    <property type="entry name" value="TetR_C"/>
</dbReference>